<protein>
    <submittedName>
        <fullName evidence="1">Uncharacterized protein</fullName>
    </submittedName>
</protein>
<dbReference type="EMBL" id="LR796773">
    <property type="protein sequence ID" value="CAB4165248.1"/>
    <property type="molecule type" value="Genomic_DNA"/>
</dbReference>
<organism evidence="1">
    <name type="scientific">uncultured Caudovirales phage</name>
    <dbReference type="NCBI Taxonomy" id="2100421"/>
    <lineage>
        <taxon>Viruses</taxon>
        <taxon>Duplodnaviria</taxon>
        <taxon>Heunggongvirae</taxon>
        <taxon>Uroviricota</taxon>
        <taxon>Caudoviricetes</taxon>
        <taxon>Peduoviridae</taxon>
        <taxon>Maltschvirus</taxon>
        <taxon>Maltschvirus maltsch</taxon>
    </lineage>
</organism>
<gene>
    <name evidence="1" type="ORF">UFOVP823_22</name>
</gene>
<reference evidence="1" key="1">
    <citation type="submission" date="2020-04" db="EMBL/GenBank/DDBJ databases">
        <authorList>
            <person name="Chiriac C."/>
            <person name="Salcher M."/>
            <person name="Ghai R."/>
            <person name="Kavagutti S V."/>
        </authorList>
    </citation>
    <scope>NUCLEOTIDE SEQUENCE</scope>
</reference>
<accession>A0A6J5P7T2</accession>
<name>A0A6J5P7T2_9CAUD</name>
<sequence>MTTNEDVTLLDVYRLLGEVQSDVRHVVSKTKDHETRLRSLEIVRNWAAGVAAAASVGFGLLKGGAT</sequence>
<proteinExistence type="predicted"/>
<evidence type="ECO:0000313" key="1">
    <source>
        <dbReference type="EMBL" id="CAB4165248.1"/>
    </source>
</evidence>